<keyword evidence="5 11" id="KW-0812">Transmembrane</keyword>
<sequence length="270" mass="30165">MENMENLFSYSSVQYDIINHVLVLGVGAMMSGLAYFIMTIKDSSPRYRLTSVISSVVMVSAALILFNQQQSWQHAFAWDGNKWNPSATTFSNGFRYVNWSIDVPMLLTQLLIVLGVSGAAFRRRWVGLVVAGILMIYTGYVGQFYETTDITKLLIWGAISTVFMIYICYIVGISIAETNVSMPPKAARLAKALFWLLVVAWTLYPIAYLIPWLSPTPNGMVARQILYTIADITSKVIYGVMLGQLATRLSAAEGYEPARESMKSVIYGRD</sequence>
<evidence type="ECO:0000256" key="5">
    <source>
        <dbReference type="ARBA" id="ARBA00022692"/>
    </source>
</evidence>
<evidence type="ECO:0000256" key="8">
    <source>
        <dbReference type="ARBA" id="ARBA00022991"/>
    </source>
</evidence>
<evidence type="ECO:0000256" key="3">
    <source>
        <dbReference type="ARBA" id="ARBA00022543"/>
    </source>
</evidence>
<keyword evidence="4" id="KW-0716">Sensory transduction</keyword>
<dbReference type="Pfam" id="PF01036">
    <property type="entry name" value="Bac_rhodopsin"/>
    <property type="match status" value="1"/>
</dbReference>
<accession>A0A2T0T380</accession>
<keyword evidence="9 11" id="KW-0472">Membrane</keyword>
<keyword evidence="6" id="KW-0681">Retinal protein</keyword>
<feature type="transmembrane region" description="Helical" evidence="11">
    <location>
        <begin position="125"/>
        <end position="141"/>
    </location>
</feature>
<reference evidence="12 13" key="1">
    <citation type="submission" date="2018-03" db="EMBL/GenBank/DDBJ databases">
        <title>Genomic Encyclopedia of Archaeal and Bacterial Type Strains, Phase II (KMG-II): from individual species to whole genera.</title>
        <authorList>
            <person name="Goeker M."/>
        </authorList>
    </citation>
    <scope>NUCLEOTIDE SEQUENCE [LARGE SCALE GENOMIC DNA]</scope>
    <source>
        <strain evidence="12 13">DSM 28354</strain>
    </source>
</reference>
<gene>
    <name evidence="12" type="ORF">CLV58_107211</name>
</gene>
<dbReference type="GO" id="GO:0009881">
    <property type="term" value="F:photoreceptor activity"/>
    <property type="evidence" value="ECO:0007669"/>
    <property type="project" value="UniProtKB-KW"/>
</dbReference>
<evidence type="ECO:0000256" key="2">
    <source>
        <dbReference type="ARBA" id="ARBA00008130"/>
    </source>
</evidence>
<dbReference type="PANTHER" id="PTHR28286:SF2">
    <property type="entry name" value="BACTERIORHODOPSIN _OPSIN, NOPA (EUROFUNG)"/>
    <property type="match status" value="1"/>
</dbReference>
<dbReference type="SMART" id="SM01021">
    <property type="entry name" value="Bac_rhodopsin"/>
    <property type="match status" value="1"/>
</dbReference>
<comment type="subcellular location">
    <subcellularLocation>
        <location evidence="1">Membrane</location>
        <topology evidence="1">Multi-pass membrane protein</topology>
    </subcellularLocation>
</comment>
<evidence type="ECO:0000256" key="4">
    <source>
        <dbReference type="ARBA" id="ARBA00022606"/>
    </source>
</evidence>
<dbReference type="SUPFAM" id="SSF81321">
    <property type="entry name" value="Family A G protein-coupled receptor-like"/>
    <property type="match status" value="1"/>
</dbReference>
<keyword evidence="7 11" id="KW-1133">Transmembrane helix</keyword>
<evidence type="ECO:0000256" key="10">
    <source>
        <dbReference type="ARBA" id="ARBA00023170"/>
    </source>
</evidence>
<evidence type="ECO:0000256" key="7">
    <source>
        <dbReference type="ARBA" id="ARBA00022989"/>
    </source>
</evidence>
<proteinExistence type="inferred from homology"/>
<evidence type="ECO:0000256" key="11">
    <source>
        <dbReference type="SAM" id="Phobius"/>
    </source>
</evidence>
<evidence type="ECO:0000256" key="6">
    <source>
        <dbReference type="ARBA" id="ARBA00022925"/>
    </source>
</evidence>
<dbReference type="OrthoDB" id="30586at2"/>
<keyword evidence="8" id="KW-0157">Chromophore</keyword>
<keyword evidence="10" id="KW-0675">Receptor</keyword>
<feature type="transmembrane region" description="Helical" evidence="11">
    <location>
        <begin position="193"/>
        <end position="213"/>
    </location>
</feature>
<evidence type="ECO:0000313" key="13">
    <source>
        <dbReference type="Proteomes" id="UP000238375"/>
    </source>
</evidence>
<evidence type="ECO:0000256" key="9">
    <source>
        <dbReference type="ARBA" id="ARBA00023136"/>
    </source>
</evidence>
<comment type="similarity">
    <text evidence="2">Belongs to the archaeal/bacterial/fungal opsin family.</text>
</comment>
<dbReference type="GO" id="GO:0007602">
    <property type="term" value="P:phototransduction"/>
    <property type="evidence" value="ECO:0007669"/>
    <property type="project" value="UniProtKB-KW"/>
</dbReference>
<dbReference type="PANTHER" id="PTHR28286">
    <property type="match status" value="1"/>
</dbReference>
<keyword evidence="3" id="KW-0600">Photoreceptor protein</keyword>
<evidence type="ECO:0000313" key="12">
    <source>
        <dbReference type="EMBL" id="PRY40117.1"/>
    </source>
</evidence>
<evidence type="ECO:0000256" key="1">
    <source>
        <dbReference type="ARBA" id="ARBA00004141"/>
    </source>
</evidence>
<dbReference type="AlphaFoldDB" id="A0A2T0T380"/>
<feature type="transmembrane region" description="Helical" evidence="11">
    <location>
        <begin position="17"/>
        <end position="37"/>
    </location>
</feature>
<dbReference type="Gene3D" id="1.20.1070.10">
    <property type="entry name" value="Rhodopsin 7-helix transmembrane proteins"/>
    <property type="match status" value="1"/>
</dbReference>
<dbReference type="Proteomes" id="UP000238375">
    <property type="component" value="Unassembled WGS sequence"/>
</dbReference>
<protein>
    <submittedName>
        <fullName evidence="12">Bacteriorhodopsin-like protein</fullName>
    </submittedName>
</protein>
<dbReference type="PRINTS" id="PR00251">
    <property type="entry name" value="BACTRLOPSIN"/>
</dbReference>
<feature type="transmembrane region" description="Helical" evidence="11">
    <location>
        <begin position="96"/>
        <end position="118"/>
    </location>
</feature>
<feature type="transmembrane region" description="Helical" evidence="11">
    <location>
        <begin position="49"/>
        <end position="66"/>
    </location>
</feature>
<dbReference type="EMBL" id="PVTE01000007">
    <property type="protein sequence ID" value="PRY40117.1"/>
    <property type="molecule type" value="Genomic_DNA"/>
</dbReference>
<feature type="transmembrane region" description="Helical" evidence="11">
    <location>
        <begin position="153"/>
        <end position="172"/>
    </location>
</feature>
<dbReference type="InterPro" id="IPR001425">
    <property type="entry name" value="Arc/bac/fun_rhodopsins"/>
</dbReference>
<organism evidence="12 13">
    <name type="scientific">Spirosoma oryzae</name>
    <dbReference type="NCBI Taxonomy" id="1469603"/>
    <lineage>
        <taxon>Bacteria</taxon>
        <taxon>Pseudomonadati</taxon>
        <taxon>Bacteroidota</taxon>
        <taxon>Cytophagia</taxon>
        <taxon>Cytophagales</taxon>
        <taxon>Cytophagaceae</taxon>
        <taxon>Spirosoma</taxon>
    </lineage>
</organism>
<dbReference type="GO" id="GO:0016020">
    <property type="term" value="C:membrane"/>
    <property type="evidence" value="ECO:0007669"/>
    <property type="project" value="UniProtKB-SubCell"/>
</dbReference>
<comment type="caution">
    <text evidence="12">The sequence shown here is derived from an EMBL/GenBank/DDBJ whole genome shotgun (WGS) entry which is preliminary data.</text>
</comment>
<keyword evidence="13" id="KW-1185">Reference proteome</keyword>
<name>A0A2T0T380_9BACT</name>